<dbReference type="Gene3D" id="4.10.410.60">
    <property type="match status" value="1"/>
</dbReference>
<dbReference type="InterPro" id="IPR021137">
    <property type="entry name" value="Ribosomal_bL35-like"/>
</dbReference>
<organism evidence="4">
    <name type="scientific">uncultured bacterium</name>
    <name type="common">gcode 4</name>
    <dbReference type="NCBI Taxonomy" id="1234023"/>
    <lineage>
        <taxon>Bacteria</taxon>
        <taxon>environmental samples</taxon>
    </lineage>
</organism>
<evidence type="ECO:0000256" key="3">
    <source>
        <dbReference type="ARBA" id="ARBA00023274"/>
    </source>
</evidence>
<evidence type="ECO:0000256" key="2">
    <source>
        <dbReference type="ARBA" id="ARBA00022980"/>
    </source>
</evidence>
<gene>
    <name evidence="4" type="ORF">ACD_80C00168G0007</name>
</gene>
<dbReference type="EMBL" id="AMFJ01036175">
    <property type="protein sequence ID" value="EKD24696.1"/>
    <property type="molecule type" value="Genomic_DNA"/>
</dbReference>
<comment type="similarity">
    <text evidence="1">Belongs to the bacterial ribosomal protein bL35 family.</text>
</comment>
<dbReference type="GO" id="GO:0005840">
    <property type="term" value="C:ribosome"/>
    <property type="evidence" value="ECO:0007669"/>
    <property type="project" value="UniProtKB-KW"/>
</dbReference>
<evidence type="ECO:0000313" key="4">
    <source>
        <dbReference type="EMBL" id="EKD24696.1"/>
    </source>
</evidence>
<keyword evidence="2" id="KW-0689">Ribosomal protein</keyword>
<reference evidence="4" key="1">
    <citation type="journal article" date="2012" name="Science">
        <title>Fermentation, hydrogen, and sulfur metabolism in multiple uncultivated bacterial phyla.</title>
        <authorList>
            <person name="Wrighton K.C."/>
            <person name="Thomas B.C."/>
            <person name="Sharon I."/>
            <person name="Miller C.S."/>
            <person name="Castelle C.J."/>
            <person name="VerBerkmoes N.C."/>
            <person name="Wilkins M.J."/>
            <person name="Hettich R.L."/>
            <person name="Lipton M.S."/>
            <person name="Williams K.H."/>
            <person name="Long P.E."/>
            <person name="Banfield J.F."/>
        </authorList>
    </citation>
    <scope>NUCLEOTIDE SEQUENCE [LARGE SCALE GENOMIC DNA]</scope>
</reference>
<dbReference type="AlphaFoldDB" id="K1XHI5"/>
<name>K1XHI5_9BACT</name>
<sequence length="66" mass="7593">MGKGLKTHSWAKKRFKITKTKKVLFKKACNNHLLTNKGSNNKSDCYGKALSKTYVKKVKTLFPYNQ</sequence>
<dbReference type="GO" id="GO:1990904">
    <property type="term" value="C:ribonucleoprotein complex"/>
    <property type="evidence" value="ECO:0007669"/>
    <property type="project" value="UniProtKB-KW"/>
</dbReference>
<evidence type="ECO:0000256" key="1">
    <source>
        <dbReference type="ARBA" id="ARBA00006598"/>
    </source>
</evidence>
<dbReference type="GO" id="GO:0003735">
    <property type="term" value="F:structural constituent of ribosome"/>
    <property type="evidence" value="ECO:0007669"/>
    <property type="project" value="InterPro"/>
</dbReference>
<dbReference type="GO" id="GO:0006412">
    <property type="term" value="P:translation"/>
    <property type="evidence" value="ECO:0007669"/>
    <property type="project" value="InterPro"/>
</dbReference>
<protein>
    <recommendedName>
        <fullName evidence="5">50S ribosomal protein L35</fullName>
    </recommendedName>
</protein>
<accession>K1XHI5</accession>
<dbReference type="SUPFAM" id="SSF143034">
    <property type="entry name" value="L35p-like"/>
    <property type="match status" value="1"/>
</dbReference>
<dbReference type="InterPro" id="IPR037229">
    <property type="entry name" value="Ribosomal_bL35_sf"/>
</dbReference>
<keyword evidence="3" id="KW-0687">Ribonucleoprotein</keyword>
<proteinExistence type="inferred from homology"/>
<dbReference type="Pfam" id="PF01632">
    <property type="entry name" value="Ribosomal_L35p"/>
    <property type="match status" value="1"/>
</dbReference>
<evidence type="ECO:0008006" key="5">
    <source>
        <dbReference type="Google" id="ProtNLM"/>
    </source>
</evidence>
<comment type="caution">
    <text evidence="4">The sequence shown here is derived from an EMBL/GenBank/DDBJ whole genome shotgun (WGS) entry which is preliminary data.</text>
</comment>